<sequence length="369" mass="38091">MSLINQMLKDLDARHESEARGRLHREVRALPAAPQTPLPAIAAGAVLLLVAGGGWLAFAHFADGRAQPAAVVVPPVPVAAPAPLAAAPLPPVAAVPATDAPAAVVADENSGLKLAAALDKPPAELPSKRPPPRPQADPAPPAAATRVPAPASTPAPAARETVTSKSAAPATPAVVDKTPPAKTPAERADTDYRRAVALAGGGRGGEAVDLLLDALRADGGHVASRQLLARLLVEQRRHDEAMAILAEGLAAQPGQVAWAMLLARLQADRGDFAAASRTLQGSLPYATGNADYQGFAGFVAHRLGRQKESAEFYQAAVRVAPGEGRWWFGLGLALEADQRSAEAREAFARARASGTLNADLTAIVDQKLR</sequence>
<dbReference type="SUPFAM" id="SSF48452">
    <property type="entry name" value="TPR-like"/>
    <property type="match status" value="1"/>
</dbReference>
<keyword evidence="2" id="KW-0472">Membrane</keyword>
<feature type="compositionally biased region" description="Pro residues" evidence="1">
    <location>
        <begin position="128"/>
        <end position="141"/>
    </location>
</feature>
<dbReference type="Proteomes" id="UP000663444">
    <property type="component" value="Chromosome"/>
</dbReference>
<organism evidence="3 4">
    <name type="scientific">Azospira restricta</name>
    <dbReference type="NCBI Taxonomy" id="404405"/>
    <lineage>
        <taxon>Bacteria</taxon>
        <taxon>Pseudomonadati</taxon>
        <taxon>Pseudomonadota</taxon>
        <taxon>Betaproteobacteria</taxon>
        <taxon>Rhodocyclales</taxon>
        <taxon>Rhodocyclaceae</taxon>
        <taxon>Azospira</taxon>
    </lineage>
</organism>
<dbReference type="AlphaFoldDB" id="A0A974SRJ8"/>
<dbReference type="Pfam" id="PF14559">
    <property type="entry name" value="TPR_19"/>
    <property type="match status" value="1"/>
</dbReference>
<evidence type="ECO:0000313" key="3">
    <source>
        <dbReference type="EMBL" id="QRJ65099.1"/>
    </source>
</evidence>
<dbReference type="KEGG" id="ares:IWH25_07095"/>
<evidence type="ECO:0000256" key="1">
    <source>
        <dbReference type="SAM" id="MobiDB-lite"/>
    </source>
</evidence>
<dbReference type="InterPro" id="IPR011990">
    <property type="entry name" value="TPR-like_helical_dom_sf"/>
</dbReference>
<feature type="region of interest" description="Disordered" evidence="1">
    <location>
        <begin position="119"/>
        <end position="189"/>
    </location>
</feature>
<keyword evidence="2" id="KW-1133">Transmembrane helix</keyword>
<dbReference type="Gene3D" id="1.25.40.10">
    <property type="entry name" value="Tetratricopeptide repeat domain"/>
    <property type="match status" value="1"/>
</dbReference>
<dbReference type="Pfam" id="PF13432">
    <property type="entry name" value="TPR_16"/>
    <property type="match status" value="1"/>
</dbReference>
<accession>A0A974SRJ8</accession>
<evidence type="ECO:0000256" key="2">
    <source>
        <dbReference type="SAM" id="Phobius"/>
    </source>
</evidence>
<dbReference type="EMBL" id="CP064781">
    <property type="protein sequence ID" value="QRJ65099.1"/>
    <property type="molecule type" value="Genomic_DNA"/>
</dbReference>
<name>A0A974SRJ8_9RHOO</name>
<evidence type="ECO:0000313" key="4">
    <source>
        <dbReference type="Proteomes" id="UP000663444"/>
    </source>
</evidence>
<reference evidence="3" key="1">
    <citation type="submission" date="2020-11" db="EMBL/GenBank/DDBJ databases">
        <title>Azospira restricta DSM 18626 genome sequence.</title>
        <authorList>
            <person name="Moe W.M."/>
        </authorList>
    </citation>
    <scope>NUCLEOTIDE SEQUENCE</scope>
    <source>
        <strain evidence="3">DSM 18626</strain>
    </source>
</reference>
<gene>
    <name evidence="3" type="ORF">IWH25_07095</name>
</gene>
<feature type="compositionally biased region" description="Low complexity" evidence="1">
    <location>
        <begin position="142"/>
        <end position="159"/>
    </location>
</feature>
<proteinExistence type="predicted"/>
<dbReference type="RefSeq" id="WP_203388622.1">
    <property type="nucleotide sequence ID" value="NZ_CP064781.1"/>
</dbReference>
<keyword evidence="4" id="KW-1185">Reference proteome</keyword>
<protein>
    <submittedName>
        <fullName evidence="3">Tetratricopeptide repeat protein</fullName>
    </submittedName>
</protein>
<feature type="transmembrane region" description="Helical" evidence="2">
    <location>
        <begin position="38"/>
        <end position="58"/>
    </location>
</feature>
<keyword evidence="2" id="KW-0812">Transmembrane</keyword>